<dbReference type="Pfam" id="PF00636">
    <property type="entry name" value="Ribonuclease_3"/>
    <property type="match status" value="1"/>
</dbReference>
<reference evidence="3" key="2">
    <citation type="journal article" date="2023" name="IMA Fungus">
        <title>Comparative genomic study of the Penicillium genus elucidates a diverse pangenome and 15 lateral gene transfer events.</title>
        <authorList>
            <person name="Petersen C."/>
            <person name="Sorensen T."/>
            <person name="Nielsen M.R."/>
            <person name="Sondergaard T.E."/>
            <person name="Sorensen J.L."/>
            <person name="Fitzpatrick D.A."/>
            <person name="Frisvad J.C."/>
            <person name="Nielsen K.L."/>
        </authorList>
    </citation>
    <scope>NUCLEOTIDE SEQUENCE</scope>
    <source>
        <strain evidence="3">IBT 30728</strain>
    </source>
</reference>
<dbReference type="Gene3D" id="1.10.1520.10">
    <property type="entry name" value="Ribonuclease III domain"/>
    <property type="match status" value="1"/>
</dbReference>
<dbReference type="PROSITE" id="PS50142">
    <property type="entry name" value="RNASE_3_2"/>
    <property type="match status" value="1"/>
</dbReference>
<dbReference type="Proteomes" id="UP001148312">
    <property type="component" value="Unassembled WGS sequence"/>
</dbReference>
<keyword evidence="4" id="KW-1185">Reference proteome</keyword>
<dbReference type="GO" id="GO:0004525">
    <property type="term" value="F:ribonuclease III activity"/>
    <property type="evidence" value="ECO:0007669"/>
    <property type="project" value="InterPro"/>
</dbReference>
<evidence type="ECO:0000313" key="4">
    <source>
        <dbReference type="Proteomes" id="UP001148312"/>
    </source>
</evidence>
<dbReference type="InterPro" id="IPR036389">
    <property type="entry name" value="RNase_III_sf"/>
</dbReference>
<dbReference type="CDD" id="cd00593">
    <property type="entry name" value="RIBOc"/>
    <property type="match status" value="1"/>
</dbReference>
<accession>A0A9W9WTU4</accession>
<evidence type="ECO:0000313" key="2">
    <source>
        <dbReference type="EMBL" id="KAJ5469745.1"/>
    </source>
</evidence>
<dbReference type="GeneID" id="81627547"/>
<dbReference type="EMBL" id="JAPWDQ010000011">
    <property type="protein sequence ID" value="KAJ5475410.1"/>
    <property type="molecule type" value="Genomic_DNA"/>
</dbReference>
<dbReference type="AlphaFoldDB" id="A0A9W9WTU4"/>
<sequence length="149" mass="16738">MESELNTNFEKVIGHHFHARDLIEEALEESGLASAGNVRLALIGDKVLDLMLLQRWYREGNTTGTEQGTSMLQAYACNKQLASRAKVLNLQRFIHQRPDLDRNVPDSTLATTVEAILGAVWLDSNEDVQQVDEVMEKLDLYPPSDRVST</sequence>
<reference evidence="3" key="1">
    <citation type="submission" date="2022-12" db="EMBL/GenBank/DDBJ databases">
        <authorList>
            <person name="Petersen C."/>
        </authorList>
    </citation>
    <scope>NUCLEOTIDE SEQUENCE</scope>
    <source>
        <strain evidence="3">IBT 30728</strain>
    </source>
</reference>
<evidence type="ECO:0000313" key="3">
    <source>
        <dbReference type="EMBL" id="KAJ5475410.1"/>
    </source>
</evidence>
<feature type="domain" description="RNase III" evidence="1">
    <location>
        <begin position="6"/>
        <end position="125"/>
    </location>
</feature>
<dbReference type="RefSeq" id="XP_056787163.1">
    <property type="nucleotide sequence ID" value="XM_056937298.1"/>
</dbReference>
<protein>
    <recommendedName>
        <fullName evidence="1">RNase III domain-containing protein</fullName>
    </recommendedName>
</protein>
<evidence type="ECO:0000259" key="1">
    <source>
        <dbReference type="PROSITE" id="PS50142"/>
    </source>
</evidence>
<dbReference type="SUPFAM" id="SSF69065">
    <property type="entry name" value="RNase III domain-like"/>
    <property type="match status" value="1"/>
</dbReference>
<name>A0A9W9WTU4_9EURO</name>
<proteinExistence type="predicted"/>
<dbReference type="InterPro" id="IPR000999">
    <property type="entry name" value="RNase_III_dom"/>
</dbReference>
<comment type="caution">
    <text evidence="3">The sequence shown here is derived from an EMBL/GenBank/DDBJ whole genome shotgun (WGS) entry which is preliminary data.</text>
</comment>
<organism evidence="3 4">
    <name type="scientific">Penicillium diatomitis</name>
    <dbReference type="NCBI Taxonomy" id="2819901"/>
    <lineage>
        <taxon>Eukaryota</taxon>
        <taxon>Fungi</taxon>
        <taxon>Dikarya</taxon>
        <taxon>Ascomycota</taxon>
        <taxon>Pezizomycotina</taxon>
        <taxon>Eurotiomycetes</taxon>
        <taxon>Eurotiomycetidae</taxon>
        <taxon>Eurotiales</taxon>
        <taxon>Aspergillaceae</taxon>
        <taxon>Penicillium</taxon>
    </lineage>
</organism>
<dbReference type="EMBL" id="JAPWDQ010000015">
    <property type="protein sequence ID" value="KAJ5469745.1"/>
    <property type="molecule type" value="Genomic_DNA"/>
</dbReference>
<gene>
    <name evidence="3" type="ORF">N7539_007697</name>
    <name evidence="2" type="ORF">N7539_009363</name>
</gene>
<dbReference type="GO" id="GO:0006396">
    <property type="term" value="P:RNA processing"/>
    <property type="evidence" value="ECO:0007669"/>
    <property type="project" value="InterPro"/>
</dbReference>
<dbReference type="SMART" id="SM00535">
    <property type="entry name" value="RIBOc"/>
    <property type="match status" value="1"/>
</dbReference>